<evidence type="ECO:0000313" key="4">
    <source>
        <dbReference type="Proteomes" id="UP001311799"/>
    </source>
</evidence>
<sequence length="875" mass="101657">MEVFCGFWKTCLIKRLFGGRKACERITVSSRIKGGYMREVLMITTITLIFVIFVKGMEFDEDKSKNSDELKRDVGNMGKNVIFTEKFYLKHLPEVLEKDESMEDLNVMESGDVSVLPDDDLFSPDLNARTTTRYSMELEREKGEKESLKTDAFTLNAELSYIDDEDIDNDYKNTDDIRKDVVRKAQVTEKDKEPGEDEQKSLLEYDTEEKRKLLKLRKKHGYKDIAFGPQAEHLTMRDIFGETGNESRDPLMKKYGLESYGFDEDIENLEEAWGSVVFPSKFRDKKVWGYDKEGRPIYSEKNWIKALLSGKVEADSKLAGIGANGKPDSKKLEYSFPQKYYGVDGFLDSLGICSMKSLLDKYKSYIDNLGKGRKTTNYESGSFNKRKNKKNKGPDIDKPDIDLNKRHFGQDKQTNWKLRYNMMEKEEADKLANDLEGVEDLKGVIEVLNLKNPSTERKDAEAVFREYYTSEGKYKENTNDSSDNVITLDVELALPSLNKFKSEKKTLFGWREVLFDQAIDNLGKYDPRAKKYGTQRGNDEIKGIPPSRIITNLSSEALRRPETHHTFYDAYKGMKNLFFNRLEKKYRQYVSELVELRSKDSTYNEMMNLANVYEKRQEWLKRFHNPWLFIPKGIVFSKEVTKEQYKPSDENEYEKELLALELDSIPTRNIDIFMEQHLKGDVLFPDEVESQEQKEAMFRKIMKETAIYNEKQEYKLPHRAKRSKNRLPMSGSYNPTEAIRKKEELNKKTLLTVKGRVVATPTEKQMIKVLEKGAKKKIESKTDKRELDRKVVNNIIYNSDKEGSDDVRKTFTFGTKVKKQSDFNGEEHLNDEHIYMDEGRGPRNIEPPFSTTAVSAIRPRQKTAFDQISKNSESS</sequence>
<evidence type="ECO:0000313" key="3">
    <source>
        <dbReference type="EMBL" id="KAK6588398.1"/>
    </source>
</evidence>
<name>A0AAV9XUG1_9CRYT</name>
<organism evidence="3 4">
    <name type="scientific">Cryptosporidium xiaoi</name>
    <dbReference type="NCBI Taxonomy" id="659607"/>
    <lineage>
        <taxon>Eukaryota</taxon>
        <taxon>Sar</taxon>
        <taxon>Alveolata</taxon>
        <taxon>Apicomplexa</taxon>
        <taxon>Conoidasida</taxon>
        <taxon>Coccidia</taxon>
        <taxon>Eucoccidiorida</taxon>
        <taxon>Eimeriorina</taxon>
        <taxon>Cryptosporidiidae</taxon>
        <taxon>Cryptosporidium</taxon>
    </lineage>
</organism>
<reference evidence="3 4" key="1">
    <citation type="submission" date="2023-10" db="EMBL/GenBank/DDBJ databases">
        <title>Comparative genomics analysis reveals potential genetic determinants of host preference in Cryptosporidium xiaoi.</title>
        <authorList>
            <person name="Xiao L."/>
            <person name="Li J."/>
        </authorList>
    </citation>
    <scope>NUCLEOTIDE SEQUENCE [LARGE SCALE GENOMIC DNA]</scope>
    <source>
        <strain evidence="3 4">52996</strain>
    </source>
</reference>
<keyword evidence="2" id="KW-0812">Transmembrane</keyword>
<keyword evidence="2" id="KW-1133">Transmembrane helix</keyword>
<feature type="region of interest" description="Disordered" evidence="1">
    <location>
        <begin position="837"/>
        <end position="875"/>
    </location>
</feature>
<dbReference type="EMBL" id="JAWDEY010000033">
    <property type="protein sequence ID" value="KAK6588398.1"/>
    <property type="molecule type" value="Genomic_DNA"/>
</dbReference>
<feature type="compositionally biased region" description="Polar residues" evidence="1">
    <location>
        <begin position="864"/>
        <end position="875"/>
    </location>
</feature>
<proteinExistence type="predicted"/>
<keyword evidence="2" id="KW-0472">Membrane</keyword>
<dbReference type="AlphaFoldDB" id="A0AAV9XUG1"/>
<keyword evidence="4" id="KW-1185">Reference proteome</keyword>
<feature type="region of interest" description="Disordered" evidence="1">
    <location>
        <begin position="377"/>
        <end position="400"/>
    </location>
</feature>
<feature type="transmembrane region" description="Helical" evidence="2">
    <location>
        <begin position="40"/>
        <end position="57"/>
    </location>
</feature>
<evidence type="ECO:0000256" key="1">
    <source>
        <dbReference type="SAM" id="MobiDB-lite"/>
    </source>
</evidence>
<comment type="caution">
    <text evidence="3">The sequence shown here is derived from an EMBL/GenBank/DDBJ whole genome shotgun (WGS) entry which is preliminary data.</text>
</comment>
<evidence type="ECO:0000256" key="2">
    <source>
        <dbReference type="SAM" id="Phobius"/>
    </source>
</evidence>
<protein>
    <submittedName>
        <fullName evidence="3">Uncharacterized protein</fullName>
    </submittedName>
</protein>
<accession>A0AAV9XUG1</accession>
<gene>
    <name evidence="3" type="ORF">RS030_5720</name>
</gene>
<dbReference type="Proteomes" id="UP001311799">
    <property type="component" value="Unassembled WGS sequence"/>
</dbReference>